<accession>Q5HXN8</accession>
<dbReference type="Proteomes" id="UP000006375">
    <property type="component" value="Plasmid pGOX1"/>
</dbReference>
<name>Q5HXN8_GLUOX</name>
<dbReference type="HOGENOM" id="CLU_1394610_0_0_5"/>
<evidence type="ECO:0000313" key="1">
    <source>
        <dbReference type="EMBL" id="AAW59715.1"/>
    </source>
</evidence>
<dbReference type="AlphaFoldDB" id="Q5HXN8"/>
<evidence type="ECO:0000313" key="2">
    <source>
        <dbReference type="Proteomes" id="UP000006375"/>
    </source>
</evidence>
<protein>
    <submittedName>
        <fullName evidence="1">Uncharacterized protein</fullName>
    </submittedName>
</protein>
<dbReference type="EMBL" id="CP000004">
    <property type="protein sequence ID" value="AAW59715.1"/>
    <property type="molecule type" value="Genomic_DNA"/>
</dbReference>
<reference evidence="1 2" key="1">
    <citation type="journal article" date="2005" name="Nat. Biotechnol.">
        <title>Complete genome sequence of the acetic acid bacterium Gluconobacter oxydans.</title>
        <authorList>
            <person name="Prust C."/>
            <person name="Hoffmeister M."/>
            <person name="Liesegang H."/>
            <person name="Wiezer A."/>
            <person name="Fricke W.F."/>
            <person name="Ehrenreich A."/>
            <person name="Gottschalk G."/>
            <person name="Deppenmeier U."/>
        </authorList>
    </citation>
    <scope>NUCLEOTIDE SEQUENCE [LARGE SCALE GENOMIC DNA]</scope>
    <source>
        <strain evidence="2">621H</strain>
        <plasmid evidence="2">Plasmid pGOX1</plasmid>
    </source>
</reference>
<organism evidence="1 2">
    <name type="scientific">Gluconobacter oxydans (strain 621H)</name>
    <name type="common">Gluconobacter suboxydans</name>
    <dbReference type="NCBI Taxonomy" id="290633"/>
    <lineage>
        <taxon>Bacteria</taxon>
        <taxon>Pseudomonadati</taxon>
        <taxon>Pseudomonadota</taxon>
        <taxon>Alphaproteobacteria</taxon>
        <taxon>Acetobacterales</taxon>
        <taxon>Acetobacteraceae</taxon>
        <taxon>Gluconobacter</taxon>
    </lineage>
</organism>
<sequence>MPMPRLISQATSRAALNNSVPHVRVISSGRERRVELVANIVEADRQPPGRGAVCGNLSRGAGNFFRSVTHGCGDLSQTAFRPALGKFRFGGAEFVLGGQSHGVEIHHDTTAVCRCHAVLRRIKGSQRRVCLTRNRSDELDGQALVVPPQTRPFMRGIVAAGDCRSASAKQSQSRQDGGERQNLRFAKNFHGSLFP</sequence>
<geneLocation type="plasmid" evidence="1 2">
    <name>pGOX1</name>
</geneLocation>
<gene>
    <name evidence="1" type="ordered locus">GOX2651</name>
</gene>
<proteinExistence type="predicted"/>
<keyword evidence="2" id="KW-1185">Reference proteome</keyword>
<keyword evidence="1" id="KW-0614">Plasmid</keyword>
<dbReference type="KEGG" id="gox:GOX2651"/>